<evidence type="ECO:0000313" key="1">
    <source>
        <dbReference type="EMBL" id="GAX29025.1"/>
    </source>
</evidence>
<dbReference type="Proteomes" id="UP000198406">
    <property type="component" value="Unassembled WGS sequence"/>
</dbReference>
<dbReference type="AlphaFoldDB" id="A0A1Z5KSE8"/>
<evidence type="ECO:0000313" key="2">
    <source>
        <dbReference type="Proteomes" id="UP000198406"/>
    </source>
</evidence>
<proteinExistence type="predicted"/>
<name>A0A1Z5KSE8_FISSO</name>
<reference evidence="1 2" key="1">
    <citation type="journal article" date="2015" name="Plant Cell">
        <title>Oil accumulation by the oleaginous diatom Fistulifera solaris as revealed by the genome and transcriptome.</title>
        <authorList>
            <person name="Tanaka T."/>
            <person name="Maeda Y."/>
            <person name="Veluchamy A."/>
            <person name="Tanaka M."/>
            <person name="Abida H."/>
            <person name="Marechal E."/>
            <person name="Bowler C."/>
            <person name="Muto M."/>
            <person name="Sunaga Y."/>
            <person name="Tanaka M."/>
            <person name="Yoshino T."/>
            <person name="Taniguchi T."/>
            <person name="Fukuda Y."/>
            <person name="Nemoto M."/>
            <person name="Matsumoto M."/>
            <person name="Wong P.S."/>
            <person name="Aburatani S."/>
            <person name="Fujibuchi W."/>
        </authorList>
    </citation>
    <scope>NUCLEOTIDE SEQUENCE [LARGE SCALE GENOMIC DNA]</scope>
    <source>
        <strain evidence="1 2">JPCC DA0580</strain>
    </source>
</reference>
<sequence length="107" mass="12014">MGGPMCSYMLSLIESSPMAFIVSIVKELRRADAERLPEPNVFEEFSLISIVACVESSLTASFVVLRRARLVRNEPLCESLFAFASKMAHRSASKLRLRRRLDMLCCG</sequence>
<keyword evidence="2" id="KW-1185">Reference proteome</keyword>
<gene>
    <name evidence="1" type="ORF">FisN_7Hu383</name>
</gene>
<accession>A0A1Z5KSE8</accession>
<comment type="caution">
    <text evidence="1">The sequence shown here is derived from an EMBL/GenBank/DDBJ whole genome shotgun (WGS) entry which is preliminary data.</text>
</comment>
<dbReference type="InParanoid" id="A0A1Z5KSE8"/>
<protein>
    <submittedName>
        <fullName evidence="1">Uncharacterized protein</fullName>
    </submittedName>
</protein>
<dbReference type="EMBL" id="BDSP01000285">
    <property type="protein sequence ID" value="GAX29025.1"/>
    <property type="molecule type" value="Genomic_DNA"/>
</dbReference>
<organism evidence="1 2">
    <name type="scientific">Fistulifera solaris</name>
    <name type="common">Oleaginous diatom</name>
    <dbReference type="NCBI Taxonomy" id="1519565"/>
    <lineage>
        <taxon>Eukaryota</taxon>
        <taxon>Sar</taxon>
        <taxon>Stramenopiles</taxon>
        <taxon>Ochrophyta</taxon>
        <taxon>Bacillariophyta</taxon>
        <taxon>Bacillariophyceae</taxon>
        <taxon>Bacillariophycidae</taxon>
        <taxon>Naviculales</taxon>
        <taxon>Naviculaceae</taxon>
        <taxon>Fistulifera</taxon>
    </lineage>
</organism>